<dbReference type="Proteomes" id="UP000886501">
    <property type="component" value="Unassembled WGS sequence"/>
</dbReference>
<proteinExistence type="predicted"/>
<name>A0ACB6YYQ6_THEGA</name>
<sequence>MDTTPRGRRRDGALESLNVAMEAMNIAEERSGIAPAKAAFGSVSALLAKIKGSMINEQDYVELGLYCADICQALDRGVNGKKPDELNQSLDEAINQLTATVAEIRRKVVEHSRRNAAPPLPRAKNNKEIIISWKSDLNRILQVFNTELAVSTHVMVTDIRYDVSRIREEIGDQVRSAQTSVPPGELPPPPPRACFGREELIEKVVGLAQNLTPIALTGVGGIGKTSIALTVLHDERIKGRFGNNRRFIRCDQFPASCPHFLSRLSAAIGAGVENPEDLAPLRPLLSSKEMLIVLDNAESILDPQAANTQGIDGVIEELSQISNICLCITSRIATVPPDCESLEIPTLSTEAARDTFYRIYKSGEQSDSVNKILRQLDFHPLSITLLATVGHHNKWNTRRLAKEWEKQRTGVLRAQRDKSLAAAIELSLTSPTFIELGPDARDLLGVIAFFPQGVNEDNLEWLFPSISDKEKMLDKFCLLSLTYRSNRFVTMLAPLRDHLSPKGPEFSPLLHTTKEHHFRKLSVFVNPGQPGFKEARWIISEDVNVEHLLDIITSVDPNSDDAWLACAHFMEHLYWHRPRLVVLGPKVEGLPDNHPSKPGCLFQLSRLFDSVGNGAEYKRLLIHTLKLWEERGGDLEVAETLRFLSDANRSLALYEEGISQANEALEIYERHNYITGQARTLQDLAFLLYDNGQFDAAETAVSRATNLLSDINNQFDICQCHRVLGDICGSKGETEKATNHFETALGIASSSNWDTQLFWIHYSLALLFFDQDGFGNAHIHIECAKPYAVNDPYNLGRAMELEARVWYGEHRLEDAKSEALRAADVYERFGAVKDLEYCRALLRDIKGEMDEQATSGELLETAPPPTPVDSSLSSGCQT</sequence>
<accession>A0ACB6YYQ6</accession>
<organism evidence="1 2">
    <name type="scientific">Thelephora ganbajun</name>
    <name type="common">Ganba fungus</name>
    <dbReference type="NCBI Taxonomy" id="370292"/>
    <lineage>
        <taxon>Eukaryota</taxon>
        <taxon>Fungi</taxon>
        <taxon>Dikarya</taxon>
        <taxon>Basidiomycota</taxon>
        <taxon>Agaricomycotina</taxon>
        <taxon>Agaricomycetes</taxon>
        <taxon>Thelephorales</taxon>
        <taxon>Thelephoraceae</taxon>
        <taxon>Thelephora</taxon>
    </lineage>
</organism>
<reference evidence="1" key="1">
    <citation type="submission" date="2019-10" db="EMBL/GenBank/DDBJ databases">
        <authorList>
            <consortium name="DOE Joint Genome Institute"/>
            <person name="Kuo A."/>
            <person name="Miyauchi S."/>
            <person name="Kiss E."/>
            <person name="Drula E."/>
            <person name="Kohler A."/>
            <person name="Sanchez-Garcia M."/>
            <person name="Andreopoulos B."/>
            <person name="Barry K.W."/>
            <person name="Bonito G."/>
            <person name="Buee M."/>
            <person name="Carver A."/>
            <person name="Chen C."/>
            <person name="Cichocki N."/>
            <person name="Clum A."/>
            <person name="Culley D."/>
            <person name="Crous P.W."/>
            <person name="Fauchery L."/>
            <person name="Girlanda M."/>
            <person name="Hayes R."/>
            <person name="Keri Z."/>
            <person name="Labutti K."/>
            <person name="Lipzen A."/>
            <person name="Lombard V."/>
            <person name="Magnuson J."/>
            <person name="Maillard F."/>
            <person name="Morin E."/>
            <person name="Murat C."/>
            <person name="Nolan M."/>
            <person name="Ohm R."/>
            <person name="Pangilinan J."/>
            <person name="Pereira M."/>
            <person name="Perotto S."/>
            <person name="Peter M."/>
            <person name="Riley R."/>
            <person name="Sitrit Y."/>
            <person name="Stielow B."/>
            <person name="Szollosi G."/>
            <person name="Zifcakova L."/>
            <person name="Stursova M."/>
            <person name="Spatafora J.W."/>
            <person name="Tedersoo L."/>
            <person name="Vaario L.-M."/>
            <person name="Yamada A."/>
            <person name="Yan M."/>
            <person name="Wang P."/>
            <person name="Xu J."/>
            <person name="Bruns T."/>
            <person name="Baldrian P."/>
            <person name="Vilgalys R."/>
            <person name="Henrissat B."/>
            <person name="Grigoriev I.V."/>
            <person name="Hibbett D."/>
            <person name="Nagy L.G."/>
            <person name="Martin F.M."/>
        </authorList>
    </citation>
    <scope>NUCLEOTIDE SEQUENCE</scope>
    <source>
        <strain evidence="1">P2</strain>
    </source>
</reference>
<evidence type="ECO:0000313" key="1">
    <source>
        <dbReference type="EMBL" id="KAF9642364.1"/>
    </source>
</evidence>
<feature type="non-terminal residue" evidence="1">
    <location>
        <position position="878"/>
    </location>
</feature>
<comment type="caution">
    <text evidence="1">The sequence shown here is derived from an EMBL/GenBank/DDBJ whole genome shotgun (WGS) entry which is preliminary data.</text>
</comment>
<evidence type="ECO:0000313" key="2">
    <source>
        <dbReference type="Proteomes" id="UP000886501"/>
    </source>
</evidence>
<gene>
    <name evidence="1" type="ORF">BDM02DRAFT_3273490</name>
</gene>
<keyword evidence="2" id="KW-1185">Reference proteome</keyword>
<dbReference type="EMBL" id="MU118514">
    <property type="protein sequence ID" value="KAF9642364.1"/>
    <property type="molecule type" value="Genomic_DNA"/>
</dbReference>
<protein>
    <submittedName>
        <fullName evidence="1">Uncharacterized protein</fullName>
    </submittedName>
</protein>
<reference evidence="1" key="2">
    <citation type="journal article" date="2020" name="Nat. Commun.">
        <title>Large-scale genome sequencing of mycorrhizal fungi provides insights into the early evolution of symbiotic traits.</title>
        <authorList>
            <person name="Miyauchi S."/>
            <person name="Kiss E."/>
            <person name="Kuo A."/>
            <person name="Drula E."/>
            <person name="Kohler A."/>
            <person name="Sanchez-Garcia M."/>
            <person name="Morin E."/>
            <person name="Andreopoulos B."/>
            <person name="Barry K.W."/>
            <person name="Bonito G."/>
            <person name="Buee M."/>
            <person name="Carver A."/>
            <person name="Chen C."/>
            <person name="Cichocki N."/>
            <person name="Clum A."/>
            <person name="Culley D."/>
            <person name="Crous P.W."/>
            <person name="Fauchery L."/>
            <person name="Girlanda M."/>
            <person name="Hayes R.D."/>
            <person name="Keri Z."/>
            <person name="LaButti K."/>
            <person name="Lipzen A."/>
            <person name="Lombard V."/>
            <person name="Magnuson J."/>
            <person name="Maillard F."/>
            <person name="Murat C."/>
            <person name="Nolan M."/>
            <person name="Ohm R.A."/>
            <person name="Pangilinan J."/>
            <person name="Pereira M.F."/>
            <person name="Perotto S."/>
            <person name="Peter M."/>
            <person name="Pfister S."/>
            <person name="Riley R."/>
            <person name="Sitrit Y."/>
            <person name="Stielow J.B."/>
            <person name="Szollosi G."/>
            <person name="Zifcakova L."/>
            <person name="Stursova M."/>
            <person name="Spatafora J.W."/>
            <person name="Tedersoo L."/>
            <person name="Vaario L.M."/>
            <person name="Yamada A."/>
            <person name="Yan M."/>
            <person name="Wang P."/>
            <person name="Xu J."/>
            <person name="Bruns T."/>
            <person name="Baldrian P."/>
            <person name="Vilgalys R."/>
            <person name="Dunand C."/>
            <person name="Henrissat B."/>
            <person name="Grigoriev I.V."/>
            <person name="Hibbett D."/>
            <person name="Nagy L.G."/>
            <person name="Martin F.M."/>
        </authorList>
    </citation>
    <scope>NUCLEOTIDE SEQUENCE</scope>
    <source>
        <strain evidence="1">P2</strain>
    </source>
</reference>